<organism evidence="1 2">
    <name type="scientific">Triticum urartu</name>
    <name type="common">Red wild einkorn</name>
    <name type="synonym">Crithodium urartu</name>
    <dbReference type="NCBI Taxonomy" id="4572"/>
    <lineage>
        <taxon>Eukaryota</taxon>
        <taxon>Viridiplantae</taxon>
        <taxon>Streptophyta</taxon>
        <taxon>Embryophyta</taxon>
        <taxon>Tracheophyta</taxon>
        <taxon>Spermatophyta</taxon>
        <taxon>Magnoliopsida</taxon>
        <taxon>Liliopsida</taxon>
        <taxon>Poales</taxon>
        <taxon>Poaceae</taxon>
        <taxon>BOP clade</taxon>
        <taxon>Pooideae</taxon>
        <taxon>Triticodae</taxon>
        <taxon>Triticeae</taxon>
        <taxon>Triticinae</taxon>
        <taxon>Triticum</taxon>
    </lineage>
</organism>
<proteinExistence type="predicted"/>
<evidence type="ECO:0000313" key="2">
    <source>
        <dbReference type="Proteomes" id="UP000015106"/>
    </source>
</evidence>
<dbReference type="AlphaFoldDB" id="A0A8R7UH91"/>
<reference evidence="1" key="3">
    <citation type="submission" date="2022-06" db="UniProtKB">
        <authorList>
            <consortium name="EnsemblPlants"/>
        </authorList>
    </citation>
    <scope>IDENTIFICATION</scope>
</reference>
<accession>A0A8R7UH91</accession>
<dbReference type="Proteomes" id="UP000015106">
    <property type="component" value="Chromosome 5"/>
</dbReference>
<reference evidence="1" key="2">
    <citation type="submission" date="2018-03" db="EMBL/GenBank/DDBJ databases">
        <title>The Triticum urartu genome reveals the dynamic nature of wheat genome evolution.</title>
        <authorList>
            <person name="Ling H."/>
            <person name="Ma B."/>
            <person name="Shi X."/>
            <person name="Liu H."/>
            <person name="Dong L."/>
            <person name="Sun H."/>
            <person name="Cao Y."/>
            <person name="Gao Q."/>
            <person name="Zheng S."/>
            <person name="Li Y."/>
            <person name="Yu Y."/>
            <person name="Du H."/>
            <person name="Qi M."/>
            <person name="Li Y."/>
            <person name="Yu H."/>
            <person name="Cui Y."/>
            <person name="Wang N."/>
            <person name="Chen C."/>
            <person name="Wu H."/>
            <person name="Zhao Y."/>
            <person name="Zhang J."/>
            <person name="Li Y."/>
            <person name="Zhou W."/>
            <person name="Zhang B."/>
            <person name="Hu W."/>
            <person name="Eijk M."/>
            <person name="Tang J."/>
            <person name="Witsenboer H."/>
            <person name="Zhao S."/>
            <person name="Li Z."/>
            <person name="Zhang A."/>
            <person name="Wang D."/>
            <person name="Liang C."/>
        </authorList>
    </citation>
    <scope>NUCLEOTIDE SEQUENCE [LARGE SCALE GENOMIC DNA]</scope>
    <source>
        <strain evidence="1">cv. G1812</strain>
    </source>
</reference>
<sequence length="67" mass="7405">FLHSSLCFLRQPRGSSLDRFCRRHPTAPKQIEMRAAGHDVGGGISNWTEIQCVDASAAIIAPRAWLT</sequence>
<dbReference type="EnsemblPlants" id="TuG1812G0500003099.01.T01">
    <property type="protein sequence ID" value="TuG1812G0500003099.01.T01.cds336642"/>
    <property type="gene ID" value="TuG1812G0500003099.01"/>
</dbReference>
<reference evidence="2" key="1">
    <citation type="journal article" date="2013" name="Nature">
        <title>Draft genome of the wheat A-genome progenitor Triticum urartu.</title>
        <authorList>
            <person name="Ling H.Q."/>
            <person name="Zhao S."/>
            <person name="Liu D."/>
            <person name="Wang J."/>
            <person name="Sun H."/>
            <person name="Zhang C."/>
            <person name="Fan H."/>
            <person name="Li D."/>
            <person name="Dong L."/>
            <person name="Tao Y."/>
            <person name="Gao C."/>
            <person name="Wu H."/>
            <person name="Li Y."/>
            <person name="Cui Y."/>
            <person name="Guo X."/>
            <person name="Zheng S."/>
            <person name="Wang B."/>
            <person name="Yu K."/>
            <person name="Liang Q."/>
            <person name="Yang W."/>
            <person name="Lou X."/>
            <person name="Chen J."/>
            <person name="Feng M."/>
            <person name="Jian J."/>
            <person name="Zhang X."/>
            <person name="Luo G."/>
            <person name="Jiang Y."/>
            <person name="Liu J."/>
            <person name="Wang Z."/>
            <person name="Sha Y."/>
            <person name="Zhang B."/>
            <person name="Wu H."/>
            <person name="Tang D."/>
            <person name="Shen Q."/>
            <person name="Xue P."/>
            <person name="Zou S."/>
            <person name="Wang X."/>
            <person name="Liu X."/>
            <person name="Wang F."/>
            <person name="Yang Y."/>
            <person name="An X."/>
            <person name="Dong Z."/>
            <person name="Zhang K."/>
            <person name="Zhang X."/>
            <person name="Luo M.C."/>
            <person name="Dvorak J."/>
            <person name="Tong Y."/>
            <person name="Wang J."/>
            <person name="Yang H."/>
            <person name="Li Z."/>
            <person name="Wang D."/>
            <person name="Zhang A."/>
            <person name="Wang J."/>
        </authorList>
    </citation>
    <scope>NUCLEOTIDE SEQUENCE</scope>
    <source>
        <strain evidence="2">cv. G1812</strain>
    </source>
</reference>
<evidence type="ECO:0000313" key="1">
    <source>
        <dbReference type="EnsemblPlants" id="TuG1812G0500003099.01.T01.cds336642"/>
    </source>
</evidence>
<dbReference type="Gramene" id="TuG1812G0500003099.01.T01">
    <property type="protein sequence ID" value="TuG1812G0500003099.01.T01.cds336642"/>
    <property type="gene ID" value="TuG1812G0500003099.01"/>
</dbReference>
<protein>
    <submittedName>
        <fullName evidence="1">Uncharacterized protein</fullName>
    </submittedName>
</protein>
<keyword evidence="2" id="KW-1185">Reference proteome</keyword>
<name>A0A8R7UH91_TRIUA</name>